<reference evidence="2" key="2">
    <citation type="journal article" date="2020" name="Nat. Commun.">
        <title>Large-scale genome sequencing of mycorrhizal fungi provides insights into the early evolution of symbiotic traits.</title>
        <authorList>
            <person name="Miyauchi S."/>
            <person name="Kiss E."/>
            <person name="Kuo A."/>
            <person name="Drula E."/>
            <person name="Kohler A."/>
            <person name="Sanchez-Garcia M."/>
            <person name="Morin E."/>
            <person name="Andreopoulos B."/>
            <person name="Barry K.W."/>
            <person name="Bonito G."/>
            <person name="Buee M."/>
            <person name="Carver A."/>
            <person name="Chen C."/>
            <person name="Cichocki N."/>
            <person name="Clum A."/>
            <person name="Culley D."/>
            <person name="Crous P.W."/>
            <person name="Fauchery L."/>
            <person name="Girlanda M."/>
            <person name="Hayes R.D."/>
            <person name="Keri Z."/>
            <person name="LaButti K."/>
            <person name="Lipzen A."/>
            <person name="Lombard V."/>
            <person name="Magnuson J."/>
            <person name="Maillard F."/>
            <person name="Murat C."/>
            <person name="Nolan M."/>
            <person name="Ohm R.A."/>
            <person name="Pangilinan J."/>
            <person name="Pereira M.F."/>
            <person name="Perotto S."/>
            <person name="Peter M."/>
            <person name="Pfister S."/>
            <person name="Riley R."/>
            <person name="Sitrit Y."/>
            <person name="Stielow J.B."/>
            <person name="Szollosi G."/>
            <person name="Zifcakova L."/>
            <person name="Stursova M."/>
            <person name="Spatafora J.W."/>
            <person name="Tedersoo L."/>
            <person name="Vaario L.M."/>
            <person name="Yamada A."/>
            <person name="Yan M."/>
            <person name="Wang P."/>
            <person name="Xu J."/>
            <person name="Bruns T."/>
            <person name="Baldrian P."/>
            <person name="Vilgalys R."/>
            <person name="Dunand C."/>
            <person name="Henrissat B."/>
            <person name="Grigoriev I.V."/>
            <person name="Hibbett D."/>
            <person name="Nagy L.G."/>
            <person name="Martin F.M."/>
        </authorList>
    </citation>
    <scope>NUCLEOTIDE SEQUENCE</scope>
    <source>
        <strain evidence="2">BED1</strain>
    </source>
</reference>
<evidence type="ECO:0000259" key="1">
    <source>
        <dbReference type="Pfam" id="PF20231"/>
    </source>
</evidence>
<sequence length="66" mass="7520">QNLRLLTRGLLRVRELTTAASNGYFGRVEDILGPLTMIFRGAGSNNYASELLHWIYSVKNIWNPKI</sequence>
<accession>A0AAD4BFH2</accession>
<proteinExistence type="predicted"/>
<evidence type="ECO:0000313" key="2">
    <source>
        <dbReference type="EMBL" id="KAF8425828.1"/>
    </source>
</evidence>
<evidence type="ECO:0000313" key="3">
    <source>
        <dbReference type="Proteomes" id="UP001194468"/>
    </source>
</evidence>
<dbReference type="Proteomes" id="UP001194468">
    <property type="component" value="Unassembled WGS sequence"/>
</dbReference>
<comment type="caution">
    <text evidence="2">The sequence shown here is derived from an EMBL/GenBank/DDBJ whole genome shotgun (WGS) entry which is preliminary data.</text>
</comment>
<gene>
    <name evidence="2" type="ORF">L210DRAFT_3341135</name>
</gene>
<protein>
    <recommendedName>
        <fullName evidence="1">DUF6589 domain-containing protein</fullName>
    </recommendedName>
</protein>
<organism evidence="2 3">
    <name type="scientific">Boletus edulis BED1</name>
    <dbReference type="NCBI Taxonomy" id="1328754"/>
    <lineage>
        <taxon>Eukaryota</taxon>
        <taxon>Fungi</taxon>
        <taxon>Dikarya</taxon>
        <taxon>Basidiomycota</taxon>
        <taxon>Agaricomycotina</taxon>
        <taxon>Agaricomycetes</taxon>
        <taxon>Agaricomycetidae</taxon>
        <taxon>Boletales</taxon>
        <taxon>Boletineae</taxon>
        <taxon>Boletaceae</taxon>
        <taxon>Boletoideae</taxon>
        <taxon>Boletus</taxon>
    </lineage>
</organism>
<dbReference type="Pfam" id="PF20231">
    <property type="entry name" value="DUF6589"/>
    <property type="match status" value="1"/>
</dbReference>
<feature type="non-terminal residue" evidence="2">
    <location>
        <position position="66"/>
    </location>
</feature>
<feature type="non-terminal residue" evidence="2">
    <location>
        <position position="1"/>
    </location>
</feature>
<feature type="domain" description="DUF6589" evidence="1">
    <location>
        <begin position="1"/>
        <end position="65"/>
    </location>
</feature>
<reference evidence="2" key="1">
    <citation type="submission" date="2019-10" db="EMBL/GenBank/DDBJ databases">
        <authorList>
            <consortium name="DOE Joint Genome Institute"/>
            <person name="Kuo A."/>
            <person name="Miyauchi S."/>
            <person name="Kiss E."/>
            <person name="Drula E."/>
            <person name="Kohler A."/>
            <person name="Sanchez-Garcia M."/>
            <person name="Andreopoulos B."/>
            <person name="Barry K.W."/>
            <person name="Bonito G."/>
            <person name="Buee M."/>
            <person name="Carver A."/>
            <person name="Chen C."/>
            <person name="Cichocki N."/>
            <person name="Clum A."/>
            <person name="Culley D."/>
            <person name="Crous P.W."/>
            <person name="Fauchery L."/>
            <person name="Girlanda M."/>
            <person name="Hayes R."/>
            <person name="Keri Z."/>
            <person name="LaButti K."/>
            <person name="Lipzen A."/>
            <person name="Lombard V."/>
            <person name="Magnuson J."/>
            <person name="Maillard F."/>
            <person name="Morin E."/>
            <person name="Murat C."/>
            <person name="Nolan M."/>
            <person name="Ohm R."/>
            <person name="Pangilinan J."/>
            <person name="Pereira M."/>
            <person name="Perotto S."/>
            <person name="Peter M."/>
            <person name="Riley R."/>
            <person name="Sitrit Y."/>
            <person name="Stielow B."/>
            <person name="Szollosi G."/>
            <person name="Zifcakova L."/>
            <person name="Stursova M."/>
            <person name="Spatafora J.W."/>
            <person name="Tedersoo L."/>
            <person name="Vaario L.-M."/>
            <person name="Yamada A."/>
            <person name="Yan M."/>
            <person name="Wang P."/>
            <person name="Xu J."/>
            <person name="Bruns T."/>
            <person name="Baldrian P."/>
            <person name="Vilgalys R."/>
            <person name="Henrissat B."/>
            <person name="Grigoriev I.V."/>
            <person name="Hibbett D."/>
            <person name="Nagy L.G."/>
            <person name="Martin F.M."/>
        </authorList>
    </citation>
    <scope>NUCLEOTIDE SEQUENCE</scope>
    <source>
        <strain evidence="2">BED1</strain>
    </source>
</reference>
<keyword evidence="3" id="KW-1185">Reference proteome</keyword>
<dbReference type="InterPro" id="IPR046496">
    <property type="entry name" value="DUF6589"/>
</dbReference>
<dbReference type="AlphaFoldDB" id="A0AAD4BFH2"/>
<dbReference type="EMBL" id="WHUW01000091">
    <property type="protein sequence ID" value="KAF8425828.1"/>
    <property type="molecule type" value="Genomic_DNA"/>
</dbReference>
<name>A0AAD4BFH2_BOLED</name>